<dbReference type="InterPro" id="IPR004089">
    <property type="entry name" value="MCPsignal_dom"/>
</dbReference>
<keyword evidence="4" id="KW-0807">Transducer</keyword>
<organism evidence="8 9">
    <name type="scientific">Giesbergeria anulus</name>
    <dbReference type="NCBI Taxonomy" id="180197"/>
    <lineage>
        <taxon>Bacteria</taxon>
        <taxon>Pseudomonadati</taxon>
        <taxon>Pseudomonadota</taxon>
        <taxon>Betaproteobacteria</taxon>
        <taxon>Burkholderiales</taxon>
        <taxon>Comamonadaceae</taxon>
        <taxon>Giesbergeria</taxon>
    </lineage>
</organism>
<feature type="domain" description="HAMP" evidence="7">
    <location>
        <begin position="209"/>
        <end position="261"/>
    </location>
</feature>
<dbReference type="GO" id="GO:0007165">
    <property type="term" value="P:signal transduction"/>
    <property type="evidence" value="ECO:0007669"/>
    <property type="project" value="UniProtKB-KW"/>
</dbReference>
<protein>
    <submittedName>
        <fullName evidence="8">Methyl-accepting chemotaxis protein</fullName>
    </submittedName>
</protein>
<evidence type="ECO:0000259" key="6">
    <source>
        <dbReference type="PROSITE" id="PS50111"/>
    </source>
</evidence>
<dbReference type="GO" id="GO:0004888">
    <property type="term" value="F:transmembrane signaling receptor activity"/>
    <property type="evidence" value="ECO:0007669"/>
    <property type="project" value="InterPro"/>
</dbReference>
<gene>
    <name evidence="8" type="ORF">SAMN02982919_00988</name>
</gene>
<feature type="transmembrane region" description="Helical" evidence="5">
    <location>
        <begin position="189"/>
        <end position="207"/>
    </location>
</feature>
<comment type="similarity">
    <text evidence="3">Belongs to the methyl-accepting chemotaxis (MCP) protein family.</text>
</comment>
<dbReference type="Gene3D" id="3.30.450.290">
    <property type="match status" value="1"/>
</dbReference>
<reference evidence="8 9" key="1">
    <citation type="submission" date="2016-10" db="EMBL/GenBank/DDBJ databases">
        <authorList>
            <person name="de Groot N.N."/>
        </authorList>
    </citation>
    <scope>NUCLEOTIDE SEQUENCE [LARGE SCALE GENOMIC DNA]</scope>
    <source>
        <strain evidence="8 9">ATCC 35958</strain>
    </source>
</reference>
<dbReference type="RefSeq" id="WP_245751288.1">
    <property type="nucleotide sequence ID" value="NZ_FOGD01000002.1"/>
</dbReference>
<proteinExistence type="inferred from homology"/>
<name>A0A1H9I1T3_9BURK</name>
<dbReference type="GO" id="GO:0006935">
    <property type="term" value="P:chemotaxis"/>
    <property type="evidence" value="ECO:0007669"/>
    <property type="project" value="InterPro"/>
</dbReference>
<dbReference type="EMBL" id="FOGD01000002">
    <property type="protein sequence ID" value="SEQ68498.1"/>
    <property type="molecule type" value="Genomic_DNA"/>
</dbReference>
<evidence type="ECO:0000313" key="9">
    <source>
        <dbReference type="Proteomes" id="UP000199766"/>
    </source>
</evidence>
<dbReference type="AlphaFoldDB" id="A0A1H9I1T3"/>
<keyword evidence="2" id="KW-0488">Methylation</keyword>
<evidence type="ECO:0000313" key="8">
    <source>
        <dbReference type="EMBL" id="SEQ68498.1"/>
    </source>
</evidence>
<keyword evidence="5" id="KW-1133">Transmembrane helix</keyword>
<dbReference type="PROSITE" id="PS50111">
    <property type="entry name" value="CHEMOTAXIS_TRANSDUC_2"/>
    <property type="match status" value="1"/>
</dbReference>
<dbReference type="InterPro" id="IPR004090">
    <property type="entry name" value="Chemotax_Me-accpt_rcpt"/>
</dbReference>
<dbReference type="PRINTS" id="PR00260">
    <property type="entry name" value="CHEMTRNSDUCR"/>
</dbReference>
<dbReference type="Gene3D" id="1.10.287.950">
    <property type="entry name" value="Methyl-accepting chemotaxis protein"/>
    <property type="match status" value="1"/>
</dbReference>
<dbReference type="Pfam" id="PF00015">
    <property type="entry name" value="MCPsignal"/>
    <property type="match status" value="1"/>
</dbReference>
<dbReference type="STRING" id="180197.SAMN02982919_00988"/>
<evidence type="ECO:0000256" key="5">
    <source>
        <dbReference type="SAM" id="Phobius"/>
    </source>
</evidence>
<accession>A0A1H9I1T3</accession>
<dbReference type="PROSITE" id="PS50885">
    <property type="entry name" value="HAMP"/>
    <property type="match status" value="1"/>
</dbReference>
<dbReference type="CDD" id="cd11386">
    <property type="entry name" value="MCP_signal"/>
    <property type="match status" value="1"/>
</dbReference>
<dbReference type="SMART" id="SM00304">
    <property type="entry name" value="HAMP"/>
    <property type="match status" value="1"/>
</dbReference>
<dbReference type="InterPro" id="IPR003660">
    <property type="entry name" value="HAMP_dom"/>
</dbReference>
<keyword evidence="5" id="KW-0472">Membrane</keyword>
<evidence type="ECO:0000256" key="4">
    <source>
        <dbReference type="PROSITE-ProRule" id="PRU00284"/>
    </source>
</evidence>
<evidence type="ECO:0000256" key="3">
    <source>
        <dbReference type="ARBA" id="ARBA00029447"/>
    </source>
</evidence>
<dbReference type="InterPro" id="IPR051310">
    <property type="entry name" value="MCP_chemotaxis"/>
</dbReference>
<keyword evidence="9" id="KW-1185">Reference proteome</keyword>
<evidence type="ECO:0000259" key="7">
    <source>
        <dbReference type="PROSITE" id="PS50885"/>
    </source>
</evidence>
<dbReference type="PANTHER" id="PTHR43531:SF14">
    <property type="entry name" value="METHYL-ACCEPTING CHEMOTAXIS PROTEIN I-RELATED"/>
    <property type="match status" value="1"/>
</dbReference>
<dbReference type="GO" id="GO:0005886">
    <property type="term" value="C:plasma membrane"/>
    <property type="evidence" value="ECO:0007669"/>
    <property type="project" value="TreeGrafter"/>
</dbReference>
<dbReference type="CDD" id="cd06225">
    <property type="entry name" value="HAMP"/>
    <property type="match status" value="1"/>
</dbReference>
<dbReference type="Pfam" id="PF00672">
    <property type="entry name" value="HAMP"/>
    <property type="match status" value="1"/>
</dbReference>
<evidence type="ECO:0000256" key="2">
    <source>
        <dbReference type="ARBA" id="ARBA00022481"/>
    </source>
</evidence>
<dbReference type="SUPFAM" id="SSF58104">
    <property type="entry name" value="Methyl-accepting chemotaxis protein (MCP) signaling domain"/>
    <property type="match status" value="1"/>
</dbReference>
<dbReference type="PANTHER" id="PTHR43531">
    <property type="entry name" value="PROTEIN ICFG"/>
    <property type="match status" value="1"/>
</dbReference>
<sequence length="517" mass="55023">MNTVKYKIWIQLLGTIGAALLVVWTGVIFWQGHVTRQAALDQALDFSSTMHDATMAGLTGMMVTGTVAQRDVFLDQMKSLDSIRDVRVLRGEAVIKAFGVGTEKDDSKPDALEQQVLKSGQAVWLVESSDNGGEHLRSVRPALALKNYLGKDCTMCHQVPEGSVLGVVSMKVSLDKVNASLADQQLKSILMALITCIPILMLIYPFIRRVVTQPLEYCIMVAKGIASGDLTQQVQVGSHNEMGQLQQALKEMNTSLEKVVRQVRVGTDTIFSASSDIASGNLDLSNRTELQAKTLENTAASMAEVTAAANQNADHARRANQLAQSASDVAVRGGTVVAGVIDTMASINASSKRIVDIIAVIDGITFQTNILALNAAVEAARAGEQGRGFAVVAAEVRNLAKRSANAAQEIKGLIDESVSKVDAGSSLVQQAGSTMNDIVDSIGHVTNIMAEILEASASQSSGIERVGNAIDHMNQVTQKNAALVEQAASAAQSLQDQAEHLEHVVHAFKLTKGDGSR</sequence>
<keyword evidence="5" id="KW-0812">Transmembrane</keyword>
<evidence type="ECO:0000256" key="1">
    <source>
        <dbReference type="ARBA" id="ARBA00004370"/>
    </source>
</evidence>
<comment type="subcellular location">
    <subcellularLocation>
        <location evidence="1">Membrane</location>
    </subcellularLocation>
</comment>
<feature type="transmembrane region" description="Helical" evidence="5">
    <location>
        <begin position="6"/>
        <end position="30"/>
    </location>
</feature>
<dbReference type="FunFam" id="1.10.287.950:FF:000001">
    <property type="entry name" value="Methyl-accepting chemotaxis sensory transducer"/>
    <property type="match status" value="1"/>
</dbReference>
<feature type="domain" description="Methyl-accepting transducer" evidence="6">
    <location>
        <begin position="266"/>
        <end position="495"/>
    </location>
</feature>
<dbReference type="Proteomes" id="UP000199766">
    <property type="component" value="Unassembled WGS sequence"/>
</dbReference>
<dbReference type="SMART" id="SM00283">
    <property type="entry name" value="MA"/>
    <property type="match status" value="1"/>
</dbReference>